<dbReference type="PANTHER" id="PTHR33164">
    <property type="entry name" value="TRANSCRIPTIONAL REGULATOR, MARR FAMILY"/>
    <property type="match status" value="1"/>
</dbReference>
<dbReference type="InterPro" id="IPR000835">
    <property type="entry name" value="HTH_MarR-typ"/>
</dbReference>
<dbReference type="GO" id="GO:0003700">
    <property type="term" value="F:DNA-binding transcription factor activity"/>
    <property type="evidence" value="ECO:0007669"/>
    <property type="project" value="InterPro"/>
</dbReference>
<proteinExistence type="predicted"/>
<dbReference type="InterPro" id="IPR036390">
    <property type="entry name" value="WH_DNA-bd_sf"/>
</dbReference>
<dbReference type="OrthoDB" id="8635520at2"/>
<feature type="domain" description="HTH marR-type" evidence="3">
    <location>
        <begin position="1"/>
        <end position="139"/>
    </location>
</feature>
<dbReference type="PROSITE" id="PS50995">
    <property type="entry name" value="HTH_MARR_2"/>
    <property type="match status" value="1"/>
</dbReference>
<dbReference type="AlphaFoldDB" id="A0A5N6RXD2"/>
<evidence type="ECO:0000259" key="3">
    <source>
        <dbReference type="PROSITE" id="PS50995"/>
    </source>
</evidence>
<comment type="caution">
    <text evidence="4">The sequence shown here is derived from an EMBL/GenBank/DDBJ whole genome shotgun (WGS) entry which is preliminary data.</text>
</comment>
<evidence type="ECO:0000256" key="2">
    <source>
        <dbReference type="ARBA" id="ARBA00023163"/>
    </source>
</evidence>
<dbReference type="Proteomes" id="UP000325415">
    <property type="component" value="Unassembled WGS sequence"/>
</dbReference>
<keyword evidence="1" id="KW-0805">Transcription regulation</keyword>
<keyword evidence="2" id="KW-0804">Transcription</keyword>
<dbReference type="GO" id="GO:0006950">
    <property type="term" value="P:response to stress"/>
    <property type="evidence" value="ECO:0007669"/>
    <property type="project" value="TreeGrafter"/>
</dbReference>
<dbReference type="InterPro" id="IPR036388">
    <property type="entry name" value="WH-like_DNA-bd_sf"/>
</dbReference>
<evidence type="ECO:0000313" key="5">
    <source>
        <dbReference type="Proteomes" id="UP000325415"/>
    </source>
</evidence>
<reference evidence="4 5" key="1">
    <citation type="submission" date="2018-04" db="EMBL/GenBank/DDBJ databases">
        <authorList>
            <person name="Eckel V.P."/>
            <person name="Vogel R.F."/>
        </authorList>
    </citation>
    <scope>NUCLEOTIDE SEQUENCE [LARGE SCALE GENOMIC DNA]</scope>
    <source>
        <strain evidence="5">TMW 2.1764</strain>
    </source>
</reference>
<dbReference type="SMART" id="SM00347">
    <property type="entry name" value="HTH_MARR"/>
    <property type="match status" value="1"/>
</dbReference>
<keyword evidence="5" id="KW-1185">Reference proteome</keyword>
<sequence>MIARIADITTAIRTLAFAQREDADAWVRGSGLTRQQAFSLGFIEGRQHRGVIARDLAESTRTTPASVASVLKGLEERGLVVRWPSPEDSRVKLLTVTPEGSRLVVGYEERMWADQAQRLSVLSDDEQEQLLTLLRRVTAGVQMPERPRAFPEAARPE</sequence>
<accession>A0A5N6RXD2</accession>
<organism evidence="4 5">
    <name type="scientific">Bifidobacterium tibiigranuli</name>
    <dbReference type="NCBI Taxonomy" id="2172043"/>
    <lineage>
        <taxon>Bacteria</taxon>
        <taxon>Bacillati</taxon>
        <taxon>Actinomycetota</taxon>
        <taxon>Actinomycetes</taxon>
        <taxon>Bifidobacteriales</taxon>
        <taxon>Bifidobacteriaceae</taxon>
        <taxon>Bifidobacterium</taxon>
    </lineage>
</organism>
<evidence type="ECO:0000256" key="1">
    <source>
        <dbReference type="ARBA" id="ARBA00023015"/>
    </source>
</evidence>
<dbReference type="Gene3D" id="1.10.10.10">
    <property type="entry name" value="Winged helix-like DNA-binding domain superfamily/Winged helix DNA-binding domain"/>
    <property type="match status" value="1"/>
</dbReference>
<protein>
    <submittedName>
        <fullName evidence="4">MarR family transcriptional regulator</fullName>
    </submittedName>
</protein>
<dbReference type="GeneID" id="78127583"/>
<gene>
    <name evidence="4" type="ORF">DDE84_07795</name>
</gene>
<name>A0A5N6RXD2_9BIFI</name>
<dbReference type="InterPro" id="IPR039422">
    <property type="entry name" value="MarR/SlyA-like"/>
</dbReference>
<dbReference type="SUPFAM" id="SSF46785">
    <property type="entry name" value="Winged helix' DNA-binding domain"/>
    <property type="match status" value="1"/>
</dbReference>
<dbReference type="Pfam" id="PF12802">
    <property type="entry name" value="MarR_2"/>
    <property type="match status" value="1"/>
</dbReference>
<dbReference type="PRINTS" id="PR00598">
    <property type="entry name" value="HTHMARR"/>
</dbReference>
<dbReference type="RefSeq" id="WP_152581127.1">
    <property type="nucleotide sequence ID" value="NZ_QDAG01000007.1"/>
</dbReference>
<dbReference type="PANTHER" id="PTHR33164:SF56">
    <property type="entry name" value="HTH-TYPE TRANSCRIPTIONAL REGULATOR MHQR"/>
    <property type="match status" value="1"/>
</dbReference>
<dbReference type="EMBL" id="QDAG01000007">
    <property type="protein sequence ID" value="KAE8127800.1"/>
    <property type="molecule type" value="Genomic_DNA"/>
</dbReference>
<evidence type="ECO:0000313" key="4">
    <source>
        <dbReference type="EMBL" id="KAE8127800.1"/>
    </source>
</evidence>